<dbReference type="EMBL" id="CP034086">
    <property type="protein sequence ID" value="AZG77178.1"/>
    <property type="molecule type" value="Genomic_DNA"/>
</dbReference>
<sequence>MSEDYSFLPPLQAEIATVIGLYATMKLAAEWGGCEIYIPAHAPNDHWLVRSIGREATDGLCAYFAARIEGDGRRAHHGVKITLPLGQAGSREKARRQAIELLDKGASLKEAARGSGLHQRTIQNIRAKLRNERAGASTALARKSS</sequence>
<protein>
    <submittedName>
        <fullName evidence="1">Uncharacterized protein</fullName>
    </submittedName>
</protein>
<proteinExistence type="predicted"/>
<dbReference type="KEGG" id="mros:EHO51_10770"/>
<name>A0A3G8M8Q7_9HYPH</name>
<gene>
    <name evidence="1" type="ORF">EHO51_10770</name>
</gene>
<reference evidence="1 2" key="1">
    <citation type="submission" date="2018-11" db="EMBL/GenBank/DDBJ databases">
        <title>Genome squencing of methanotrophic bacteria isolated from alkaline groundwater in Korea.</title>
        <authorList>
            <person name="Nguyen L.N."/>
        </authorList>
    </citation>
    <scope>NUCLEOTIDE SEQUENCE [LARGE SCALE GENOMIC DNA]</scope>
    <source>
        <strain evidence="1 2">GW6</strain>
    </source>
</reference>
<dbReference type="Proteomes" id="UP000273982">
    <property type="component" value="Chromosome"/>
</dbReference>
<accession>A0A3G8M8Q7</accession>
<evidence type="ECO:0000313" key="2">
    <source>
        <dbReference type="Proteomes" id="UP000273982"/>
    </source>
</evidence>
<dbReference type="AlphaFoldDB" id="A0A3G8M8Q7"/>
<evidence type="ECO:0000313" key="1">
    <source>
        <dbReference type="EMBL" id="AZG77178.1"/>
    </source>
</evidence>
<organism evidence="1 2">
    <name type="scientific">Methylocystis rosea</name>
    <dbReference type="NCBI Taxonomy" id="173366"/>
    <lineage>
        <taxon>Bacteria</taxon>
        <taxon>Pseudomonadati</taxon>
        <taxon>Pseudomonadota</taxon>
        <taxon>Alphaproteobacteria</taxon>
        <taxon>Hyphomicrobiales</taxon>
        <taxon>Methylocystaceae</taxon>
        <taxon>Methylocystis</taxon>
    </lineage>
</organism>
<dbReference type="RefSeq" id="WP_124738901.1">
    <property type="nucleotide sequence ID" value="NZ_CP034086.1"/>
</dbReference>